<name>A0A8T2QC62_CERRI</name>
<sequence length="205" mass="21975">MTNGVSSMADCKRIDRKEAKGSVGSLFTLTAGISLHIITADMAHGIPSRFSICKDMGNKELACPRPVNRYNTIVIGDVHFCMPQKKLISSSSLPPEGEPGREILDILMDEPRPGSCGNPTVFTPLLVGSPPVRAGNPLIHDVYFKQNKNIPALYCLPQNCTLRSGGRSVYNNSSPRGTTCGSKPFVRIEGFACPSPDAQGVPAFA</sequence>
<dbReference type="EMBL" id="CM035441">
    <property type="protein sequence ID" value="KAH7281727.1"/>
    <property type="molecule type" value="Genomic_DNA"/>
</dbReference>
<evidence type="ECO:0000313" key="1">
    <source>
        <dbReference type="EMBL" id="KAH7281727.1"/>
    </source>
</evidence>
<evidence type="ECO:0000313" key="2">
    <source>
        <dbReference type="Proteomes" id="UP000825935"/>
    </source>
</evidence>
<comment type="caution">
    <text evidence="1">The sequence shown here is derived from an EMBL/GenBank/DDBJ whole genome shotgun (WGS) entry which is preliminary data.</text>
</comment>
<dbReference type="PANTHER" id="PTHR33384:SF1">
    <property type="entry name" value="EXPRESSED PROTEIN"/>
    <property type="match status" value="1"/>
</dbReference>
<keyword evidence="2" id="KW-1185">Reference proteome</keyword>
<dbReference type="PANTHER" id="PTHR33384">
    <property type="entry name" value="EXPRESSED PROTEIN"/>
    <property type="match status" value="1"/>
</dbReference>
<organism evidence="1 2">
    <name type="scientific">Ceratopteris richardii</name>
    <name type="common">Triangle waterfern</name>
    <dbReference type="NCBI Taxonomy" id="49495"/>
    <lineage>
        <taxon>Eukaryota</taxon>
        <taxon>Viridiplantae</taxon>
        <taxon>Streptophyta</taxon>
        <taxon>Embryophyta</taxon>
        <taxon>Tracheophyta</taxon>
        <taxon>Polypodiopsida</taxon>
        <taxon>Polypodiidae</taxon>
        <taxon>Polypodiales</taxon>
        <taxon>Pteridineae</taxon>
        <taxon>Pteridaceae</taxon>
        <taxon>Parkerioideae</taxon>
        <taxon>Ceratopteris</taxon>
    </lineage>
</organism>
<dbReference type="AlphaFoldDB" id="A0A8T2QC62"/>
<reference evidence="1" key="1">
    <citation type="submission" date="2021-08" db="EMBL/GenBank/DDBJ databases">
        <title>WGS assembly of Ceratopteris richardii.</title>
        <authorList>
            <person name="Marchant D.B."/>
            <person name="Chen G."/>
            <person name="Jenkins J."/>
            <person name="Shu S."/>
            <person name="Leebens-Mack J."/>
            <person name="Grimwood J."/>
            <person name="Schmutz J."/>
            <person name="Soltis P."/>
            <person name="Soltis D."/>
            <person name="Chen Z.-H."/>
        </authorList>
    </citation>
    <scope>NUCLEOTIDE SEQUENCE</scope>
    <source>
        <strain evidence="1">Whitten #5841</strain>
        <tissue evidence="1">Leaf</tissue>
    </source>
</reference>
<accession>A0A8T2QC62</accession>
<gene>
    <name evidence="1" type="ORF">KP509_36G060700</name>
</gene>
<dbReference type="OrthoDB" id="748203at2759"/>
<proteinExistence type="predicted"/>
<dbReference type="Proteomes" id="UP000825935">
    <property type="component" value="Chromosome 36"/>
</dbReference>
<protein>
    <submittedName>
        <fullName evidence="1">Uncharacterized protein</fullName>
    </submittedName>
</protein>
<dbReference type="OMA" id="KELACPR"/>